<gene>
    <name evidence="4" type="primary">LOC110760785</name>
</gene>
<evidence type="ECO:0000256" key="2">
    <source>
        <dbReference type="SAM" id="Phobius"/>
    </source>
</evidence>
<evidence type="ECO:0000256" key="1">
    <source>
        <dbReference type="SAM" id="MobiDB-lite"/>
    </source>
</evidence>
<keyword evidence="2" id="KW-0472">Membrane</keyword>
<keyword evidence="2" id="KW-1133">Transmembrane helix</keyword>
<dbReference type="Proteomes" id="UP000515124">
    <property type="component" value="Unplaced"/>
</dbReference>
<sequence length="167" mass="18548">MEATSTPSWNITMMLMINVMLVLLVHVVQPLPQGRIYFPEFSPPSPPPPPPQSPNPYHTRICYESCSYECRGEMSKDNSPNPSPNPPDLPDQPKIPPMGCGGYCYLRCSEQMPPNLYQCTAGCAYNFMTTTTPTQSNDDSVADAEKLKKDIGSCYKKCQKYSQGQLG</sequence>
<accession>A0A6P5SRL2</accession>
<protein>
    <submittedName>
        <fullName evidence="4">Uncharacterized protein LOC110760785</fullName>
    </submittedName>
</protein>
<dbReference type="GeneID" id="110760785"/>
<feature type="region of interest" description="Disordered" evidence="1">
    <location>
        <begin position="71"/>
        <end position="94"/>
    </location>
</feature>
<reference evidence="4" key="1">
    <citation type="submission" date="2025-08" db="UniProtKB">
        <authorList>
            <consortium name="RefSeq"/>
        </authorList>
    </citation>
    <scope>IDENTIFICATION</scope>
</reference>
<dbReference type="RefSeq" id="XP_021818799.1">
    <property type="nucleotide sequence ID" value="XM_021963107.1"/>
</dbReference>
<evidence type="ECO:0000313" key="4">
    <source>
        <dbReference type="RefSeq" id="XP_021818799.1"/>
    </source>
</evidence>
<organism evidence="3 4">
    <name type="scientific">Prunus avium</name>
    <name type="common">Cherry</name>
    <name type="synonym">Cerasus avium</name>
    <dbReference type="NCBI Taxonomy" id="42229"/>
    <lineage>
        <taxon>Eukaryota</taxon>
        <taxon>Viridiplantae</taxon>
        <taxon>Streptophyta</taxon>
        <taxon>Embryophyta</taxon>
        <taxon>Tracheophyta</taxon>
        <taxon>Spermatophyta</taxon>
        <taxon>Magnoliopsida</taxon>
        <taxon>eudicotyledons</taxon>
        <taxon>Gunneridae</taxon>
        <taxon>Pentapetalae</taxon>
        <taxon>rosids</taxon>
        <taxon>fabids</taxon>
        <taxon>Rosales</taxon>
        <taxon>Rosaceae</taxon>
        <taxon>Amygdaloideae</taxon>
        <taxon>Amygdaleae</taxon>
        <taxon>Prunus</taxon>
    </lineage>
</organism>
<dbReference type="KEGG" id="pavi:110760785"/>
<feature type="transmembrane region" description="Helical" evidence="2">
    <location>
        <begin position="6"/>
        <end position="28"/>
    </location>
</feature>
<keyword evidence="3" id="KW-1185">Reference proteome</keyword>
<feature type="compositionally biased region" description="Pro residues" evidence="1">
    <location>
        <begin position="81"/>
        <end position="94"/>
    </location>
</feature>
<keyword evidence="2" id="KW-0812">Transmembrane</keyword>
<evidence type="ECO:0000313" key="3">
    <source>
        <dbReference type="Proteomes" id="UP000515124"/>
    </source>
</evidence>
<proteinExistence type="predicted"/>
<dbReference type="AlphaFoldDB" id="A0A6P5SRL2"/>
<name>A0A6P5SRL2_PRUAV</name>